<dbReference type="InterPro" id="IPR005665">
    <property type="entry name" value="SecF_bac"/>
</dbReference>
<feature type="transmembrane region" description="Helical" evidence="9">
    <location>
        <begin position="270"/>
        <end position="295"/>
    </location>
</feature>
<keyword evidence="2 9" id="KW-0813">Transport</keyword>
<evidence type="ECO:0000256" key="5">
    <source>
        <dbReference type="ARBA" id="ARBA00022927"/>
    </source>
</evidence>
<sequence length="315" mass="34301">MRLLRIVPDGTKIRFVRFRRFSYPLSALFSIATVILFLSVGLNYGIDFKGGTLIELQAKSGKADIAAVRQAAHGFGEGEVEVQEFGSAGELSLRVPLQPGGEAAQSEVVRNARAALEGQYEFRRVETVGPRVSGELVQTGTIGIVLSIIAVLAYLWFRFEAQLAVASIIGTLHDIVLTIGFFLITQIEFNMTSIAAILTIVGYSLNETVVVFDRTRELLRRYKTLPVEELLDLSINSTLSRTAMTATTTALSLLALVWFGGQAIQGFAQVMLFGVLVCTYSAMFISSPILIYIGVRFREGEAVAKAGEKPARVAP</sequence>
<dbReference type="Gene3D" id="1.20.1640.10">
    <property type="entry name" value="Multidrug efflux transporter AcrB transmembrane domain"/>
    <property type="match status" value="1"/>
</dbReference>
<evidence type="ECO:0000313" key="11">
    <source>
        <dbReference type="EMBL" id="MDJ1157123.1"/>
    </source>
</evidence>
<keyword evidence="5 9" id="KW-0653">Protein transport</keyword>
<dbReference type="RefSeq" id="WP_283739099.1">
    <property type="nucleotide sequence ID" value="NZ_JASJEV010000001.1"/>
</dbReference>
<keyword evidence="8 9" id="KW-0472">Membrane</keyword>
<dbReference type="HAMAP" id="MF_01464_B">
    <property type="entry name" value="SecF_B"/>
    <property type="match status" value="1"/>
</dbReference>
<keyword evidence="12" id="KW-1185">Reference proteome</keyword>
<evidence type="ECO:0000256" key="4">
    <source>
        <dbReference type="ARBA" id="ARBA00022692"/>
    </source>
</evidence>
<dbReference type="InterPro" id="IPR022646">
    <property type="entry name" value="SecD/SecF_CS"/>
</dbReference>
<feature type="transmembrane region" description="Helical" evidence="9">
    <location>
        <begin position="243"/>
        <end position="264"/>
    </location>
</feature>
<keyword evidence="7 9" id="KW-0811">Translocation</keyword>
<comment type="similarity">
    <text evidence="9">Belongs to the SecD/SecF family. SecF subfamily.</text>
</comment>
<comment type="subunit">
    <text evidence="9">Forms a complex with SecD. Part of the essential Sec protein translocation apparatus which comprises SecA, SecYEG and auxiliary proteins SecDF-YajC and YidC.</text>
</comment>
<dbReference type="InterPro" id="IPR022813">
    <property type="entry name" value="SecD/SecF_arch_bac"/>
</dbReference>
<organism evidence="11 12">
    <name type="scientific">Chelatococcus albus</name>
    <dbReference type="NCBI Taxonomy" id="3047466"/>
    <lineage>
        <taxon>Bacteria</taxon>
        <taxon>Pseudomonadati</taxon>
        <taxon>Pseudomonadota</taxon>
        <taxon>Alphaproteobacteria</taxon>
        <taxon>Hyphomicrobiales</taxon>
        <taxon>Chelatococcaceae</taxon>
        <taxon>Chelatococcus</taxon>
    </lineage>
</organism>
<feature type="transmembrane region" description="Helical" evidence="9">
    <location>
        <begin position="191"/>
        <end position="212"/>
    </location>
</feature>
<evidence type="ECO:0000256" key="2">
    <source>
        <dbReference type="ARBA" id="ARBA00022448"/>
    </source>
</evidence>
<dbReference type="InterPro" id="IPR055344">
    <property type="entry name" value="SecD_SecF_C_bact"/>
</dbReference>
<dbReference type="Pfam" id="PF02355">
    <property type="entry name" value="SecD_SecF_C"/>
    <property type="match status" value="1"/>
</dbReference>
<dbReference type="PRINTS" id="PR01755">
    <property type="entry name" value="SECFTRNLCASE"/>
</dbReference>
<comment type="caution">
    <text evidence="11">The sequence shown here is derived from an EMBL/GenBank/DDBJ whole genome shotgun (WGS) entry which is preliminary data.</text>
</comment>
<dbReference type="PANTHER" id="PTHR30081:SF8">
    <property type="entry name" value="PROTEIN TRANSLOCASE SUBUNIT SECF"/>
    <property type="match status" value="1"/>
</dbReference>
<dbReference type="InterPro" id="IPR048634">
    <property type="entry name" value="SecD_SecF_C"/>
</dbReference>
<evidence type="ECO:0000256" key="7">
    <source>
        <dbReference type="ARBA" id="ARBA00023010"/>
    </source>
</evidence>
<name>A0ABT7ACM0_9HYPH</name>
<comment type="subcellular location">
    <subcellularLocation>
        <location evidence="1 9">Cell membrane</location>
        <topology evidence="1 9">Multi-pass membrane protein</topology>
    </subcellularLocation>
</comment>
<dbReference type="EMBL" id="JASJEV010000001">
    <property type="protein sequence ID" value="MDJ1157123.1"/>
    <property type="molecule type" value="Genomic_DNA"/>
</dbReference>
<dbReference type="InterPro" id="IPR022645">
    <property type="entry name" value="SecD/SecF_bac"/>
</dbReference>
<evidence type="ECO:0000256" key="8">
    <source>
        <dbReference type="ARBA" id="ARBA00023136"/>
    </source>
</evidence>
<proteinExistence type="inferred from homology"/>
<reference evidence="11 12" key="1">
    <citation type="submission" date="2023-05" db="EMBL/GenBank/DDBJ databases">
        <title>Chelatococcus sp. nov., a moderately thermophilic bacterium isolated from hot spring microbial mat.</title>
        <authorList>
            <person name="Hu C.-J."/>
            <person name="Li W.-J."/>
        </authorList>
    </citation>
    <scope>NUCLEOTIDE SEQUENCE [LARGE SCALE GENOMIC DNA]</scope>
    <source>
        <strain evidence="11 12">SYSU G07232</strain>
    </source>
</reference>
<keyword evidence="3 9" id="KW-1003">Cell membrane</keyword>
<keyword evidence="4 9" id="KW-0812">Transmembrane</keyword>
<dbReference type="NCBIfam" id="TIGR00966">
    <property type="entry name" value="transloc_SecF"/>
    <property type="match status" value="1"/>
</dbReference>
<feature type="transmembrane region" description="Helical" evidence="9">
    <location>
        <begin position="136"/>
        <end position="157"/>
    </location>
</feature>
<dbReference type="PANTHER" id="PTHR30081">
    <property type="entry name" value="PROTEIN-EXPORT MEMBRANE PROTEIN SEC"/>
    <property type="match status" value="1"/>
</dbReference>
<evidence type="ECO:0000256" key="9">
    <source>
        <dbReference type="HAMAP-Rule" id="MF_01464"/>
    </source>
</evidence>
<evidence type="ECO:0000256" key="1">
    <source>
        <dbReference type="ARBA" id="ARBA00004651"/>
    </source>
</evidence>
<dbReference type="Proteomes" id="UP001321492">
    <property type="component" value="Unassembled WGS sequence"/>
</dbReference>
<comment type="function">
    <text evidence="9">Part of the Sec protein translocase complex. Interacts with the SecYEG preprotein conducting channel. SecDF uses the proton motive force (PMF) to complete protein translocation after the ATP-dependent function of SecA.</text>
</comment>
<dbReference type="SUPFAM" id="SSF82866">
    <property type="entry name" value="Multidrug efflux transporter AcrB transmembrane domain"/>
    <property type="match status" value="1"/>
</dbReference>
<keyword evidence="6 9" id="KW-1133">Transmembrane helix</keyword>
<gene>
    <name evidence="9 11" type="primary">secF</name>
    <name evidence="11" type="ORF">QNA08_02580</name>
</gene>
<evidence type="ECO:0000256" key="6">
    <source>
        <dbReference type="ARBA" id="ARBA00022989"/>
    </source>
</evidence>
<feature type="transmembrane region" description="Helical" evidence="9">
    <location>
        <begin position="164"/>
        <end position="185"/>
    </location>
</feature>
<dbReference type="Pfam" id="PF07549">
    <property type="entry name" value="Sec_GG"/>
    <property type="match status" value="1"/>
</dbReference>
<accession>A0ABT7ACM0</accession>
<evidence type="ECO:0000256" key="3">
    <source>
        <dbReference type="ARBA" id="ARBA00022475"/>
    </source>
</evidence>
<protein>
    <recommendedName>
        <fullName evidence="9">Protein-export membrane protein SecF</fullName>
    </recommendedName>
</protein>
<evidence type="ECO:0000259" key="10">
    <source>
        <dbReference type="Pfam" id="PF02355"/>
    </source>
</evidence>
<evidence type="ECO:0000313" key="12">
    <source>
        <dbReference type="Proteomes" id="UP001321492"/>
    </source>
</evidence>
<feature type="domain" description="Protein export membrane protein SecD/SecF C-terminal" evidence="10">
    <location>
        <begin position="113"/>
        <end position="294"/>
    </location>
</feature>
<dbReference type="NCBIfam" id="TIGR00916">
    <property type="entry name" value="2A0604s01"/>
    <property type="match status" value="1"/>
</dbReference>
<feature type="transmembrane region" description="Helical" evidence="9">
    <location>
        <begin position="21"/>
        <end position="46"/>
    </location>
</feature>